<feature type="transmembrane region" description="Helical" evidence="9">
    <location>
        <begin position="18"/>
        <end position="39"/>
    </location>
</feature>
<dbReference type="OrthoDB" id="1470350at2759"/>
<proteinExistence type="inferred from homology"/>
<dbReference type="PRINTS" id="PR00385">
    <property type="entry name" value="P450"/>
</dbReference>
<dbReference type="EMBL" id="JABCKI010006481">
    <property type="protein sequence ID" value="KAG5634315.1"/>
    <property type="molecule type" value="Genomic_DNA"/>
</dbReference>
<evidence type="ECO:0008006" key="12">
    <source>
        <dbReference type="Google" id="ProtNLM"/>
    </source>
</evidence>
<comment type="cofactor">
    <cofactor evidence="7">
        <name>heme</name>
        <dbReference type="ChEBI" id="CHEBI:30413"/>
    </cofactor>
</comment>
<dbReference type="PROSITE" id="PS00086">
    <property type="entry name" value="CYTOCHROME_P450"/>
    <property type="match status" value="1"/>
</dbReference>
<keyword evidence="6 8" id="KW-0503">Monooxygenase</keyword>
<keyword evidence="9" id="KW-1133">Transmembrane helix</keyword>
<feature type="binding site" description="axial binding residue" evidence="7">
    <location>
        <position position="527"/>
    </location>
    <ligand>
        <name>heme</name>
        <dbReference type="ChEBI" id="CHEBI:30413"/>
    </ligand>
    <ligandPart>
        <name>Fe</name>
        <dbReference type="ChEBI" id="CHEBI:18248"/>
    </ligandPart>
</feature>
<dbReference type="AlphaFoldDB" id="A0A9P7FS19"/>
<keyword evidence="9" id="KW-0472">Membrane</keyword>
<reference evidence="10" key="1">
    <citation type="submission" date="2021-02" db="EMBL/GenBank/DDBJ databases">
        <authorList>
            <person name="Nieuwenhuis M."/>
            <person name="Van De Peppel L.J.J."/>
        </authorList>
    </citation>
    <scope>NUCLEOTIDE SEQUENCE</scope>
    <source>
        <strain evidence="10">D49</strain>
    </source>
</reference>
<evidence type="ECO:0000256" key="9">
    <source>
        <dbReference type="SAM" id="Phobius"/>
    </source>
</evidence>
<keyword evidence="9" id="KW-0812">Transmembrane</keyword>
<dbReference type="Pfam" id="PF00067">
    <property type="entry name" value="p450"/>
    <property type="match status" value="3"/>
</dbReference>
<keyword evidence="2 7" id="KW-0349">Heme</keyword>
<evidence type="ECO:0000256" key="7">
    <source>
        <dbReference type="PIRSR" id="PIRSR602401-1"/>
    </source>
</evidence>
<dbReference type="GO" id="GO:0020037">
    <property type="term" value="F:heme binding"/>
    <property type="evidence" value="ECO:0007669"/>
    <property type="project" value="InterPro"/>
</dbReference>
<sequence>MQELYDRSSSTFSSRPHFLGYAIPLLPSLLAIFIVSRVIKLLSGIRAVNQLPGLWVPLQPLSNPSGLLKTSWWNIGVGSNWYWRGRLYKDLGSETIAVVPFLIGVPTLFTSNLDVARQILSGQAQGHGLKERHFDKSEAMGRMIMKWGMNLVAARTSDDVWRKHRRIVGSAFNNQLYELVWTETLNTYRQMEAAESWDTKDTVDVPIVPHITSKMALLIIARCGFGFSFDWTAPPMGPDGTMSVQESLRILADSSIVSLMAPDWVRYLPLPGFDKIRTAFGQFSAFMRREIEARTREVRSAGDGDAEGADARTDAFTILVRANERETGKFRLDAQEVVSFSFGCFDAWGNRFLSGRGQIGNVFVMLFAGYETTGHTLSATLALLAIHQDVQDEILEQIVSVVGYDRDPTYADYEKLDKVLSAFYEALRLFPTAYLIMREATEDTVLDLPNAVGQEGSTPFAVTKGTSTSSASVRIPMPTRTALDSLTLPTEYNPRYHEDPQSFKSSRWHGTGEPEPFVGFSTGPRACIGRKFATTEAVVFLTMLLRDWRIEPMCRDGESNDAWAERAFAHPVFNFTLSVRDTPVRFVRRERRGV</sequence>
<dbReference type="GO" id="GO:0004497">
    <property type="term" value="F:monooxygenase activity"/>
    <property type="evidence" value="ECO:0007669"/>
    <property type="project" value="UniProtKB-KW"/>
</dbReference>
<keyword evidence="4 8" id="KW-0560">Oxidoreductase</keyword>
<organism evidence="10 11">
    <name type="scientific">Sphagnurus paluster</name>
    <dbReference type="NCBI Taxonomy" id="117069"/>
    <lineage>
        <taxon>Eukaryota</taxon>
        <taxon>Fungi</taxon>
        <taxon>Dikarya</taxon>
        <taxon>Basidiomycota</taxon>
        <taxon>Agaricomycotina</taxon>
        <taxon>Agaricomycetes</taxon>
        <taxon>Agaricomycetidae</taxon>
        <taxon>Agaricales</taxon>
        <taxon>Tricholomatineae</taxon>
        <taxon>Lyophyllaceae</taxon>
        <taxon>Sphagnurus</taxon>
    </lineage>
</organism>
<gene>
    <name evidence="10" type="ORF">H0H81_002432</name>
</gene>
<keyword evidence="3 7" id="KW-0479">Metal-binding</keyword>
<comment type="similarity">
    <text evidence="1 8">Belongs to the cytochrome P450 family.</text>
</comment>
<dbReference type="SUPFAM" id="SSF48264">
    <property type="entry name" value="Cytochrome P450"/>
    <property type="match status" value="1"/>
</dbReference>
<dbReference type="GO" id="GO:0005506">
    <property type="term" value="F:iron ion binding"/>
    <property type="evidence" value="ECO:0007669"/>
    <property type="project" value="InterPro"/>
</dbReference>
<keyword evidence="11" id="KW-1185">Reference proteome</keyword>
<dbReference type="InterPro" id="IPR002401">
    <property type="entry name" value="Cyt_P450_E_grp-I"/>
</dbReference>
<accession>A0A9P7FS19</accession>
<dbReference type="Gene3D" id="1.10.630.10">
    <property type="entry name" value="Cytochrome P450"/>
    <property type="match status" value="1"/>
</dbReference>
<evidence type="ECO:0000256" key="1">
    <source>
        <dbReference type="ARBA" id="ARBA00010617"/>
    </source>
</evidence>
<dbReference type="InterPro" id="IPR050196">
    <property type="entry name" value="Cytochrome_P450_Monoox"/>
</dbReference>
<evidence type="ECO:0000256" key="6">
    <source>
        <dbReference type="ARBA" id="ARBA00023033"/>
    </source>
</evidence>
<dbReference type="PANTHER" id="PTHR24291:SF50">
    <property type="entry name" value="BIFUNCTIONAL ALBAFLAVENONE MONOOXYGENASE_TERPENE SYNTHASE"/>
    <property type="match status" value="1"/>
</dbReference>
<keyword evidence="5 7" id="KW-0408">Iron</keyword>
<dbReference type="PANTHER" id="PTHR24291">
    <property type="entry name" value="CYTOCHROME P450 FAMILY 4"/>
    <property type="match status" value="1"/>
</dbReference>
<evidence type="ECO:0000313" key="10">
    <source>
        <dbReference type="EMBL" id="KAG5634315.1"/>
    </source>
</evidence>
<evidence type="ECO:0000256" key="5">
    <source>
        <dbReference type="ARBA" id="ARBA00023004"/>
    </source>
</evidence>
<comment type="caution">
    <text evidence="10">The sequence shown here is derived from an EMBL/GenBank/DDBJ whole genome shotgun (WGS) entry which is preliminary data.</text>
</comment>
<dbReference type="InterPro" id="IPR017972">
    <property type="entry name" value="Cyt_P450_CS"/>
</dbReference>
<evidence type="ECO:0000256" key="2">
    <source>
        <dbReference type="ARBA" id="ARBA00022617"/>
    </source>
</evidence>
<evidence type="ECO:0000256" key="4">
    <source>
        <dbReference type="ARBA" id="ARBA00023002"/>
    </source>
</evidence>
<name>A0A9P7FS19_9AGAR</name>
<dbReference type="Proteomes" id="UP000717328">
    <property type="component" value="Unassembled WGS sequence"/>
</dbReference>
<evidence type="ECO:0000313" key="11">
    <source>
        <dbReference type="Proteomes" id="UP000717328"/>
    </source>
</evidence>
<dbReference type="PRINTS" id="PR00463">
    <property type="entry name" value="EP450I"/>
</dbReference>
<evidence type="ECO:0000256" key="3">
    <source>
        <dbReference type="ARBA" id="ARBA00022723"/>
    </source>
</evidence>
<protein>
    <recommendedName>
        <fullName evidence="12">Cytochrome P450</fullName>
    </recommendedName>
</protein>
<dbReference type="GO" id="GO:0016705">
    <property type="term" value="F:oxidoreductase activity, acting on paired donors, with incorporation or reduction of molecular oxygen"/>
    <property type="evidence" value="ECO:0007669"/>
    <property type="project" value="InterPro"/>
</dbReference>
<dbReference type="InterPro" id="IPR036396">
    <property type="entry name" value="Cyt_P450_sf"/>
</dbReference>
<reference evidence="10" key="2">
    <citation type="submission" date="2021-10" db="EMBL/GenBank/DDBJ databases">
        <title>Phylogenomics reveals ancestral predisposition of the termite-cultivated fungus Termitomyces towards a domesticated lifestyle.</title>
        <authorList>
            <person name="Auxier B."/>
            <person name="Grum-Grzhimaylo A."/>
            <person name="Cardenas M.E."/>
            <person name="Lodge J.D."/>
            <person name="Laessoe T."/>
            <person name="Pedersen O."/>
            <person name="Smith M.E."/>
            <person name="Kuyper T.W."/>
            <person name="Franco-Molano E.A."/>
            <person name="Baroni T.J."/>
            <person name="Aanen D.K."/>
        </authorList>
    </citation>
    <scope>NUCLEOTIDE SEQUENCE</scope>
    <source>
        <strain evidence="10">D49</strain>
    </source>
</reference>
<evidence type="ECO:0000256" key="8">
    <source>
        <dbReference type="RuleBase" id="RU000461"/>
    </source>
</evidence>
<dbReference type="InterPro" id="IPR001128">
    <property type="entry name" value="Cyt_P450"/>
</dbReference>